<sequence>MRMMEIADYMPRPGELVEFRAVGAAVAAAAAAPVHPAPPSHLQENHIRRILANQAAGRTHSPWVGVVFDVPGRLDSAAMARALAKWARRHPTLLTWFTLDDDRLIRHAVPADTFALEPVPCGTYDSGAALREQLLTRFTSGTHPLRWPSFVAGAVLREEDNASTVWFGVDHTHSDGYSATLVFPELRALYEAELSGGEAHLPAAGSYVDYCTLDRQRTALIGPDDPGVRRWADFYRAGPAPGFPLDLGTEPGVSYPGVPFEMDLFDATEAEAFAAACKRRGAGAMAGMLAALAITGHELGGVEDYRGLSVIHTRTERRWQRTQGWLVNLVPVEFPATDGFGKAAIGAQQAIVAAKDLVGVTPMRVMELAADLADTVQSDTAAAYPMVSYLDGRHVPGSRDWTAANCNGLEGPATSREVHLWINRLWDRTYLKTRYPDTPDARRNVPRFLTHLRRVLRTVARTGDWPPSG</sequence>
<protein>
    <recommendedName>
        <fullName evidence="1">Condensation domain-containing protein</fullName>
    </recommendedName>
</protein>
<reference evidence="2 3" key="1">
    <citation type="submission" date="2019-04" db="EMBL/GenBank/DDBJ databases">
        <title>Streptomyces piniterrae sp. nov., a heliquinomycin-producing actinomycete isolated from rhizosphere soil of Pinus yunnanensis.</title>
        <authorList>
            <person name="Zhuang X."/>
            <person name="Zhao J."/>
        </authorList>
    </citation>
    <scope>NUCLEOTIDE SEQUENCE [LARGE SCALE GENOMIC DNA]</scope>
    <source>
        <strain evidence="3">jys28</strain>
    </source>
</reference>
<name>A0A4U0NTA4_9ACTN</name>
<dbReference type="InterPro" id="IPR023213">
    <property type="entry name" value="CAT-like_dom_sf"/>
</dbReference>
<dbReference type="Gene3D" id="3.30.559.10">
    <property type="entry name" value="Chloramphenicol acetyltransferase-like domain"/>
    <property type="match status" value="1"/>
</dbReference>
<feature type="domain" description="Condensation" evidence="1">
    <location>
        <begin position="48"/>
        <end position="336"/>
    </location>
</feature>
<proteinExistence type="predicted"/>
<dbReference type="Gene3D" id="3.30.559.30">
    <property type="entry name" value="Nonribosomal peptide synthetase, condensation domain"/>
    <property type="match status" value="1"/>
</dbReference>
<dbReference type="EMBL" id="SUMB01000002">
    <property type="protein sequence ID" value="TJZ57272.1"/>
    <property type="molecule type" value="Genomic_DNA"/>
</dbReference>
<keyword evidence="3" id="KW-1185">Reference proteome</keyword>
<dbReference type="RefSeq" id="WP_136738890.1">
    <property type="nucleotide sequence ID" value="NZ_SUMB01000002.1"/>
</dbReference>
<evidence type="ECO:0000259" key="1">
    <source>
        <dbReference type="Pfam" id="PF00668"/>
    </source>
</evidence>
<dbReference type="OrthoDB" id="9789603at2"/>
<dbReference type="InterPro" id="IPR001242">
    <property type="entry name" value="Condensation_dom"/>
</dbReference>
<comment type="caution">
    <text evidence="2">The sequence shown here is derived from an EMBL/GenBank/DDBJ whole genome shotgun (WGS) entry which is preliminary data.</text>
</comment>
<dbReference type="AlphaFoldDB" id="A0A4U0NTA4"/>
<dbReference type="Pfam" id="PF00668">
    <property type="entry name" value="Condensation"/>
    <property type="match status" value="1"/>
</dbReference>
<gene>
    <name evidence="2" type="ORF">FCH28_07515</name>
</gene>
<dbReference type="GO" id="GO:0008610">
    <property type="term" value="P:lipid biosynthetic process"/>
    <property type="evidence" value="ECO:0007669"/>
    <property type="project" value="UniProtKB-ARBA"/>
</dbReference>
<evidence type="ECO:0000313" key="2">
    <source>
        <dbReference type="EMBL" id="TJZ57272.1"/>
    </source>
</evidence>
<dbReference type="GO" id="GO:0003824">
    <property type="term" value="F:catalytic activity"/>
    <property type="evidence" value="ECO:0007669"/>
    <property type="project" value="InterPro"/>
</dbReference>
<dbReference type="SUPFAM" id="SSF52777">
    <property type="entry name" value="CoA-dependent acyltransferases"/>
    <property type="match status" value="2"/>
</dbReference>
<dbReference type="Proteomes" id="UP000308697">
    <property type="component" value="Unassembled WGS sequence"/>
</dbReference>
<organism evidence="2 3">
    <name type="scientific">Streptomyces piniterrae</name>
    <dbReference type="NCBI Taxonomy" id="2571125"/>
    <lineage>
        <taxon>Bacteria</taxon>
        <taxon>Bacillati</taxon>
        <taxon>Actinomycetota</taxon>
        <taxon>Actinomycetes</taxon>
        <taxon>Kitasatosporales</taxon>
        <taxon>Streptomycetaceae</taxon>
        <taxon>Streptomyces</taxon>
    </lineage>
</organism>
<accession>A0A4U0NTA4</accession>
<evidence type="ECO:0000313" key="3">
    <source>
        <dbReference type="Proteomes" id="UP000308697"/>
    </source>
</evidence>